<gene>
    <name evidence="3" type="ORF">GNI_138580</name>
</gene>
<dbReference type="OrthoDB" id="332863at2759"/>
<dbReference type="InterPro" id="IPR024884">
    <property type="entry name" value="NAPE-PLD"/>
</dbReference>
<comment type="caution">
    <text evidence="3">The sequence shown here is derived from an EMBL/GenBank/DDBJ whole genome shotgun (WGS) entry which is preliminary data.</text>
</comment>
<keyword evidence="4" id="KW-1185">Reference proteome</keyword>
<dbReference type="eggNOG" id="KOG3798">
    <property type="taxonomic scope" value="Eukaryota"/>
</dbReference>
<dbReference type="GO" id="GO:0005737">
    <property type="term" value="C:cytoplasm"/>
    <property type="evidence" value="ECO:0007669"/>
    <property type="project" value="TreeGrafter"/>
</dbReference>
<dbReference type="RefSeq" id="XP_011132499.1">
    <property type="nucleotide sequence ID" value="XM_011134197.1"/>
</dbReference>
<dbReference type="PANTHER" id="PTHR15032:SF4">
    <property type="entry name" value="N-ACYL-PHOSPHATIDYLETHANOLAMINE-HYDROLYZING PHOSPHOLIPASE D"/>
    <property type="match status" value="1"/>
</dbReference>
<evidence type="ECO:0000313" key="3">
    <source>
        <dbReference type="EMBL" id="EZG45423.1"/>
    </source>
</evidence>
<dbReference type="VEuPathDB" id="CryptoDB:GNI_138580"/>
<protein>
    <submittedName>
        <fullName evidence="3">Zn-dependent hydrolase of beta-lactamase</fullName>
    </submittedName>
</protein>
<dbReference type="PIRSF" id="PIRSF038896">
    <property type="entry name" value="NAPE-PLD"/>
    <property type="match status" value="1"/>
</dbReference>
<dbReference type="Gene3D" id="3.60.15.10">
    <property type="entry name" value="Ribonuclease Z/Hydroxyacylglutathione hydrolase-like"/>
    <property type="match status" value="1"/>
</dbReference>
<feature type="binding site" evidence="1">
    <location>
        <position position="320"/>
    </location>
    <ligand>
        <name>an N-acyl-1,2-diacyl-sn-glycero-3-phosphoethanolamine</name>
        <dbReference type="ChEBI" id="CHEBI:62537"/>
    </ligand>
</feature>
<name>A0A023B0L3_GRENI</name>
<proteinExistence type="predicted"/>
<dbReference type="AlphaFoldDB" id="A0A023B0L3"/>
<evidence type="ECO:0000256" key="1">
    <source>
        <dbReference type="PIRSR" id="PIRSR038896-50"/>
    </source>
</evidence>
<dbReference type="InterPro" id="IPR036866">
    <property type="entry name" value="RibonucZ/Hydroxyglut_hydro"/>
</dbReference>
<organism evidence="3 4">
    <name type="scientific">Gregarina niphandrodes</name>
    <name type="common">Septate eugregarine</name>
    <dbReference type="NCBI Taxonomy" id="110365"/>
    <lineage>
        <taxon>Eukaryota</taxon>
        <taxon>Sar</taxon>
        <taxon>Alveolata</taxon>
        <taxon>Apicomplexa</taxon>
        <taxon>Conoidasida</taxon>
        <taxon>Gregarinasina</taxon>
        <taxon>Eugregarinorida</taxon>
        <taxon>Gregarinidae</taxon>
        <taxon>Gregarina</taxon>
    </lineage>
</organism>
<dbReference type="GeneID" id="22914924"/>
<dbReference type="GO" id="GO:0070290">
    <property type="term" value="F:N-acylphosphatidylethanolamine-specific phospholipase D activity"/>
    <property type="evidence" value="ECO:0007669"/>
    <property type="project" value="InterPro"/>
</dbReference>
<dbReference type="SUPFAM" id="SSF56281">
    <property type="entry name" value="Metallo-hydrolase/oxidoreductase"/>
    <property type="match status" value="1"/>
</dbReference>
<evidence type="ECO:0000313" key="4">
    <source>
        <dbReference type="Proteomes" id="UP000019763"/>
    </source>
</evidence>
<dbReference type="EMBL" id="AFNH02001024">
    <property type="protein sequence ID" value="EZG45423.1"/>
    <property type="molecule type" value="Genomic_DNA"/>
</dbReference>
<dbReference type="PANTHER" id="PTHR15032">
    <property type="entry name" value="N-ACYL-PHOSPHATIDYLETHANOLAMINE-HYDROLYZING PHOSPHOLIPASE D"/>
    <property type="match status" value="1"/>
</dbReference>
<keyword evidence="3" id="KW-0378">Hydrolase</keyword>
<dbReference type="Proteomes" id="UP000019763">
    <property type="component" value="Unassembled WGS sequence"/>
</dbReference>
<dbReference type="GO" id="GO:0008270">
    <property type="term" value="F:zinc ion binding"/>
    <property type="evidence" value="ECO:0007669"/>
    <property type="project" value="InterPro"/>
</dbReference>
<dbReference type="InterPro" id="IPR001279">
    <property type="entry name" value="Metallo-B-lactamas"/>
</dbReference>
<evidence type="ECO:0000259" key="2">
    <source>
        <dbReference type="Pfam" id="PF12706"/>
    </source>
</evidence>
<feature type="binding site" evidence="1">
    <location>
        <position position="134"/>
    </location>
    <ligand>
        <name>an N-acyl-1,2-diacyl-sn-glycero-3-phosphoethanolamine</name>
        <dbReference type="ChEBI" id="CHEBI:62537"/>
    </ligand>
</feature>
<feature type="domain" description="Metallo-beta-lactamase" evidence="2">
    <location>
        <begin position="276"/>
        <end position="342"/>
    </location>
</feature>
<feature type="domain" description="Metallo-beta-lactamase" evidence="2">
    <location>
        <begin position="90"/>
        <end position="215"/>
    </location>
</feature>
<accession>A0A023B0L3</accession>
<dbReference type="Pfam" id="PF12706">
    <property type="entry name" value="Lactamase_B_2"/>
    <property type="match status" value="2"/>
</dbReference>
<reference evidence="3" key="1">
    <citation type="submission" date="2013-12" db="EMBL/GenBank/DDBJ databases">
        <authorList>
            <person name="Omoto C.K."/>
            <person name="Sibley D."/>
            <person name="Venepally P."/>
            <person name="Hadjithomas M."/>
            <person name="Karamycheva S."/>
            <person name="Brunk B."/>
            <person name="Roos D."/>
            <person name="Caler E."/>
            <person name="Lorenzi H."/>
        </authorList>
    </citation>
    <scope>NUCLEOTIDE SEQUENCE</scope>
</reference>
<sequence>MEYKSVRDVNGRFQNVGGPPPGMTMGNLITIMGKNMAKDKACRPQVDIPVTPMTAEALRDACPMSMWKLSHSSVLMKFPGSGRGSSGLLVLTDPVFSERASPFKMAGPRRFSRMPITADEMPDVHVVMISHNHYDHLDEETIKTLAPKTSHFLVPLALGETLVGFGVPRAKIRELDWWQCTDIGDLRFVCSPAQHHSGRGLFDRMKTLWCSWSIHMRYQTWTEPALTGPDGQRWSVNLPAIPEPLERVEGNIAEGQNAAPTVSTETAPTLDLPVKDFKLFFSGDSGYHLMYPAIGKVCGPYDVTLMENGQYNREYWPYNHMLPEQTVRAHLELRGRWMVPIHNCTFDLGFHTWEDPLECSLALCREQGVNLCTPMFGERVDLLHINTCSRWWRKVLKQEDRLTAEQEADNEPKSLDAV</sequence>